<gene>
    <name evidence="2" type="ORF">C8P67_101263</name>
</gene>
<organism evidence="2 3">
    <name type="scientific">Flavobacterium aquicola</name>
    <dbReference type="NCBI Taxonomy" id="1682742"/>
    <lineage>
        <taxon>Bacteria</taxon>
        <taxon>Pseudomonadati</taxon>
        <taxon>Bacteroidota</taxon>
        <taxon>Flavobacteriia</taxon>
        <taxon>Flavobacteriales</taxon>
        <taxon>Flavobacteriaceae</taxon>
        <taxon>Flavobacterium</taxon>
    </lineage>
</organism>
<dbReference type="EMBL" id="QUNI01000001">
    <property type="protein sequence ID" value="REH01781.1"/>
    <property type="molecule type" value="Genomic_DNA"/>
</dbReference>
<dbReference type="GO" id="GO:0016998">
    <property type="term" value="P:cell wall macromolecule catabolic process"/>
    <property type="evidence" value="ECO:0007669"/>
    <property type="project" value="InterPro"/>
</dbReference>
<dbReference type="InterPro" id="IPR000726">
    <property type="entry name" value="Glyco_hydro_19_cat"/>
</dbReference>
<feature type="domain" description="Glycoside hydrolase family 19 catalytic" evidence="1">
    <location>
        <begin position="45"/>
        <end position="133"/>
    </location>
</feature>
<dbReference type="Pfam" id="PF00182">
    <property type="entry name" value="Glyco_hydro_19"/>
    <property type="match status" value="1"/>
</dbReference>
<evidence type="ECO:0000313" key="2">
    <source>
        <dbReference type="EMBL" id="REH01781.1"/>
    </source>
</evidence>
<accession>A0A3E0EVP7</accession>
<dbReference type="OrthoDB" id="3078754at2"/>
<dbReference type="Gene3D" id="1.10.530.10">
    <property type="match status" value="1"/>
</dbReference>
<name>A0A3E0EVP7_9FLAO</name>
<keyword evidence="3" id="KW-1185">Reference proteome</keyword>
<evidence type="ECO:0000259" key="1">
    <source>
        <dbReference type="Pfam" id="PF00182"/>
    </source>
</evidence>
<dbReference type="GO" id="GO:0004568">
    <property type="term" value="F:chitinase activity"/>
    <property type="evidence" value="ECO:0007669"/>
    <property type="project" value="InterPro"/>
</dbReference>
<dbReference type="SUPFAM" id="SSF53955">
    <property type="entry name" value="Lysozyme-like"/>
    <property type="match status" value="1"/>
</dbReference>
<proteinExistence type="predicted"/>
<dbReference type="Proteomes" id="UP000257136">
    <property type="component" value="Unassembled WGS sequence"/>
</dbReference>
<dbReference type="GO" id="GO:0006032">
    <property type="term" value="P:chitin catabolic process"/>
    <property type="evidence" value="ECO:0007669"/>
    <property type="project" value="InterPro"/>
</dbReference>
<comment type="caution">
    <text evidence="2">The sequence shown here is derived from an EMBL/GenBank/DDBJ whole genome shotgun (WGS) entry which is preliminary data.</text>
</comment>
<reference evidence="2 3" key="1">
    <citation type="submission" date="2018-08" db="EMBL/GenBank/DDBJ databases">
        <title>Genomic Encyclopedia of Archaeal and Bacterial Type Strains, Phase II (KMG-II): from individual species to whole genera.</title>
        <authorList>
            <person name="Goeker M."/>
        </authorList>
    </citation>
    <scope>NUCLEOTIDE SEQUENCE [LARGE SCALE GENOMIC DNA]</scope>
    <source>
        <strain evidence="2 3">DSM 100880</strain>
    </source>
</reference>
<evidence type="ECO:0000313" key="3">
    <source>
        <dbReference type="Proteomes" id="UP000257136"/>
    </source>
</evidence>
<dbReference type="InterPro" id="IPR023346">
    <property type="entry name" value="Lysozyme-like_dom_sf"/>
</dbReference>
<protein>
    <submittedName>
        <fullName evidence="2">Chitinase class I</fullName>
    </submittedName>
</protein>
<dbReference type="RefSeq" id="WP_115809563.1">
    <property type="nucleotide sequence ID" value="NZ_QUNI01000001.1"/>
</dbReference>
<sequence>MINRKFFFDQTKNRLFGGSLSTKQVNGLTAILNEWEANYSHNDDRWLAYMLGTTHHETGRTMQPIEEWGKGKNLPYGNRLKMTKDKNGKRIPYIDTAELFYGRGFVQLTWYENYDKAGRKLGKDFLHNAAGVMELSNATKIMFLGMTEGWFTGAKLSKFFNPATEDWKNARKIINGLDKWDLIKDYALRYYGSISYTL</sequence>
<dbReference type="AlphaFoldDB" id="A0A3E0EVP7"/>